<dbReference type="GO" id="GO:0007165">
    <property type="term" value="P:signal transduction"/>
    <property type="evidence" value="ECO:0007669"/>
    <property type="project" value="InterPro"/>
</dbReference>
<dbReference type="InterPro" id="IPR035897">
    <property type="entry name" value="Toll_tir_struct_dom_sf"/>
</dbReference>
<dbReference type="BioCyc" id="SESP1179773:BN6_RS16000-MONOMER"/>
<dbReference type="KEGG" id="sesp:BN6_32880"/>
<dbReference type="SMART" id="SM00255">
    <property type="entry name" value="TIR"/>
    <property type="match status" value="1"/>
</dbReference>
<dbReference type="Gene3D" id="3.40.50.10140">
    <property type="entry name" value="Toll/interleukin-1 receptor homology (TIR) domain"/>
    <property type="match status" value="1"/>
</dbReference>
<accession>K0JZB2</accession>
<evidence type="ECO:0000313" key="3">
    <source>
        <dbReference type="Proteomes" id="UP000006281"/>
    </source>
</evidence>
<dbReference type="RefSeq" id="WP_015100704.1">
    <property type="nucleotide sequence ID" value="NC_019673.1"/>
</dbReference>
<feature type="domain" description="TIR" evidence="1">
    <location>
        <begin position="3"/>
        <end position="164"/>
    </location>
</feature>
<keyword evidence="3" id="KW-1185">Reference proteome</keyword>
<organism evidence="2 3">
    <name type="scientific">Saccharothrix espanaensis (strain ATCC 51144 / DSM 44229 / JCM 9112 / NBRC 15066 / NRRL 15764)</name>
    <dbReference type="NCBI Taxonomy" id="1179773"/>
    <lineage>
        <taxon>Bacteria</taxon>
        <taxon>Bacillati</taxon>
        <taxon>Actinomycetota</taxon>
        <taxon>Actinomycetes</taxon>
        <taxon>Pseudonocardiales</taxon>
        <taxon>Pseudonocardiaceae</taxon>
        <taxon>Saccharothrix</taxon>
    </lineage>
</organism>
<dbReference type="STRING" id="1179773.BN6_32880"/>
<dbReference type="OrthoDB" id="9150238at2"/>
<gene>
    <name evidence="2" type="ordered locus">BN6_32880</name>
</gene>
<dbReference type="PROSITE" id="PS50104">
    <property type="entry name" value="TIR"/>
    <property type="match status" value="1"/>
</dbReference>
<dbReference type="PATRIC" id="fig|1179773.3.peg.3292"/>
<dbReference type="InterPro" id="IPR000157">
    <property type="entry name" value="TIR_dom"/>
</dbReference>
<reference evidence="2 3" key="1">
    <citation type="journal article" date="2012" name="BMC Genomics">
        <title>Complete genome sequence of Saccharothrix espanaensis DSM 44229T and comparison to the other completely sequenced Pseudonocardiaceae.</title>
        <authorList>
            <person name="Strobel T."/>
            <person name="Al-Dilaimi A."/>
            <person name="Blom J."/>
            <person name="Gessner A."/>
            <person name="Kalinowski J."/>
            <person name="Luzhetska M."/>
            <person name="Puhler A."/>
            <person name="Szczepanowski R."/>
            <person name="Bechthold A."/>
            <person name="Ruckert C."/>
        </authorList>
    </citation>
    <scope>NUCLEOTIDE SEQUENCE [LARGE SCALE GENOMIC DNA]</scope>
    <source>
        <strain evidence="3">ATCC 51144 / DSM 44229 / JCM 9112 / NBRC 15066 / NRRL 15764</strain>
    </source>
</reference>
<sequence length="202" mass="22855">MAYEFDVFLSYRRMKEWPEFVRRHFLPKFDHWLAAELGQEPRIFYDADVLETGAAWPQRLAAGVSSSKVMVCLWSREYFASDWCKAELGHMLARRNAVSRLNDPLPLVLAVVIHDGKDFPVLLGEIQQFPLQDCASPWIAAGSPKAELLSDKVMKLAGDVRQAIERAPEHDPAWRDLAIDEFTGLFHRRNPPAGPPSLGLTG</sequence>
<evidence type="ECO:0000259" key="1">
    <source>
        <dbReference type="PROSITE" id="PS50104"/>
    </source>
</evidence>
<dbReference type="Proteomes" id="UP000006281">
    <property type="component" value="Chromosome"/>
</dbReference>
<dbReference type="EMBL" id="HE804045">
    <property type="protein sequence ID" value="CCH30592.1"/>
    <property type="molecule type" value="Genomic_DNA"/>
</dbReference>
<dbReference type="HOGENOM" id="CLU_120333_0_0_11"/>
<dbReference type="SUPFAM" id="SSF52200">
    <property type="entry name" value="Toll/Interleukin receptor TIR domain"/>
    <property type="match status" value="1"/>
</dbReference>
<dbReference type="Pfam" id="PF13676">
    <property type="entry name" value="TIR_2"/>
    <property type="match status" value="1"/>
</dbReference>
<evidence type="ECO:0000313" key="2">
    <source>
        <dbReference type="EMBL" id="CCH30592.1"/>
    </source>
</evidence>
<proteinExistence type="predicted"/>
<dbReference type="AlphaFoldDB" id="K0JZB2"/>
<protein>
    <recommendedName>
        <fullName evidence="1">TIR domain-containing protein</fullName>
    </recommendedName>
</protein>
<name>K0JZB2_SACES</name>